<proteinExistence type="predicted"/>
<evidence type="ECO:0000313" key="4">
    <source>
        <dbReference type="EMBL" id="TWT86618.1"/>
    </source>
</evidence>
<organism evidence="4 5">
    <name type="scientific">Pseudobythopirellula maris</name>
    <dbReference type="NCBI Taxonomy" id="2527991"/>
    <lineage>
        <taxon>Bacteria</taxon>
        <taxon>Pseudomonadati</taxon>
        <taxon>Planctomycetota</taxon>
        <taxon>Planctomycetia</taxon>
        <taxon>Pirellulales</taxon>
        <taxon>Lacipirellulaceae</taxon>
        <taxon>Pseudobythopirellula</taxon>
    </lineage>
</organism>
<feature type="domain" description="Ice-binding protein C-terminal" evidence="3">
    <location>
        <begin position="1031"/>
        <end position="1055"/>
    </location>
</feature>
<keyword evidence="5" id="KW-1185">Reference proteome</keyword>
<dbReference type="Proteomes" id="UP000315440">
    <property type="component" value="Unassembled WGS sequence"/>
</dbReference>
<evidence type="ECO:0000259" key="3">
    <source>
        <dbReference type="Pfam" id="PF07589"/>
    </source>
</evidence>
<gene>
    <name evidence="4" type="ORF">Mal64_34460</name>
</gene>
<name>A0A5C5ZHI2_9BACT</name>
<dbReference type="Pfam" id="PF07589">
    <property type="entry name" value="PEP-CTERM"/>
    <property type="match status" value="1"/>
</dbReference>
<comment type="caution">
    <text evidence="4">The sequence shown here is derived from an EMBL/GenBank/DDBJ whole genome shotgun (WGS) entry which is preliminary data.</text>
</comment>
<dbReference type="SUPFAM" id="SSF51126">
    <property type="entry name" value="Pectin lyase-like"/>
    <property type="match status" value="1"/>
</dbReference>
<dbReference type="NCBIfam" id="TIGR02595">
    <property type="entry name" value="PEP_CTERM"/>
    <property type="match status" value="1"/>
</dbReference>
<dbReference type="OrthoDB" id="227068at2"/>
<dbReference type="InterPro" id="IPR013424">
    <property type="entry name" value="Ice-binding_C"/>
</dbReference>
<evidence type="ECO:0000313" key="5">
    <source>
        <dbReference type="Proteomes" id="UP000315440"/>
    </source>
</evidence>
<feature type="chain" id="PRO_5022736641" evidence="2">
    <location>
        <begin position="25"/>
        <end position="1056"/>
    </location>
</feature>
<dbReference type="InterPro" id="IPR051551">
    <property type="entry name" value="Autotransporter_adhesion"/>
</dbReference>
<dbReference type="InterPro" id="IPR011050">
    <property type="entry name" value="Pectin_lyase_fold/virulence"/>
</dbReference>
<sequence length="1056" mass="108455" precursor="true">MMRIFYRSVLAASFLALTSTHALAVDTFVWQSGQTGAQSWTTPSNWSPSGVPNSGEDVANISVGASTTIDLGAMDQTVVELMLNTTNPAANVEVSSSGGILVLQNDDDNNIDGSENNPYLGYNLGRVRIHSTGGATNPHTISAMIRDSNTSLTNYEGVAFHGDTSIVLSGGYEAVSEIEGAQAAISSFLTDGAEVTISGPISLTDPVNGMDRDLRVNTYGDNDPGVPPKGTIRLTGDISGSGGLLVGWDQHIDSDVINPSPAPTLPSSDVYISGNNTFTGGFTLARANVYLGSDTALGTGTVRGSGQKQQEGFNFLSTDDARVISNNLVITENVAFRGDHSLEWSGLVTQTNVRSINNEIAEGKQLTFSGPHYAFTENDGEFQRGMHYEGSGRTVLTAGFHDRYDTADVESDGDPIGPVPPGESGPGNLIKSGSGTMVVGGASTYTGDTHIRGGNLHFVDNAALGLDPAPGGTNSVVSWGGAIGVDSGVIGNADFLNLFSTDVNSSDPYLADDGGLMLGVGEYNQNISFAPGGNLDKAGLMSLAAHEDGNVFTGAITPRDNLYRLGGGVGTLTLPNANQLTGANSLLAINGGEVALTNTNDYSGGTEIQHTTVTVEDLANGGAASGIGSSSSDEANLFIQSGTLKYAGSGDSTDRLFTIGTRGATIESSGSGAVEFTSSAALGVDIAEERTADVNSGAFPTSFNDEVVNLTNVDDLVPGMLFFTDGTDVFGQPLIPAEGVTIRSVSRRSGPIDNDHDDPAYKNQIRLNHVLSPVAFADGATVRFGPAPERKLTLAGDNSGDNTLTPLVDDASDGGLVGIRKTGSGRWVLEGDNTYTGSTEVQGGVLVVNGDQTGGGMTTVADGGRIAGDGSLGGGLTLEEGGGFLVELLGATADVLDVAGDLDLSAIGDSLDVSLLGAVSGSSWVIASYDGVLSGVFDAVTPGYTVDYGTGSNSVITLTSTGAPVLLGDYNGNGIVDAADFTVWRDNLGGDNNALMGKGDETGLSAGVVDMADYDLWVSQFGQMLPSLATSVPEPSALLLIGFSIAAASWASRRRD</sequence>
<protein>
    <submittedName>
        <fullName evidence="4">Autotransporter-associated beta strand repeat protein</fullName>
    </submittedName>
</protein>
<dbReference type="RefSeq" id="WP_146402539.1">
    <property type="nucleotide sequence ID" value="NZ_SJPQ01000004.1"/>
</dbReference>
<dbReference type="PROSITE" id="PS00018">
    <property type="entry name" value="EF_HAND_1"/>
    <property type="match status" value="1"/>
</dbReference>
<feature type="signal peptide" evidence="2">
    <location>
        <begin position="1"/>
        <end position="24"/>
    </location>
</feature>
<evidence type="ECO:0000256" key="2">
    <source>
        <dbReference type="SAM" id="SignalP"/>
    </source>
</evidence>
<dbReference type="PANTHER" id="PTHR35037">
    <property type="entry name" value="C-TERMINAL REGION OF AIDA-LIKE PROTEIN"/>
    <property type="match status" value="1"/>
</dbReference>
<dbReference type="PANTHER" id="PTHR35037:SF7">
    <property type="entry name" value="AUTOTRANSPORTER"/>
    <property type="match status" value="1"/>
</dbReference>
<dbReference type="InterPro" id="IPR013425">
    <property type="entry name" value="Autotrns_rpt"/>
</dbReference>
<keyword evidence="1 2" id="KW-0732">Signal</keyword>
<dbReference type="AlphaFoldDB" id="A0A5C5ZHI2"/>
<reference evidence="4 5" key="1">
    <citation type="submission" date="2019-02" db="EMBL/GenBank/DDBJ databases">
        <title>Deep-cultivation of Planctomycetes and their phenomic and genomic characterization uncovers novel biology.</title>
        <authorList>
            <person name="Wiegand S."/>
            <person name="Jogler M."/>
            <person name="Boedeker C."/>
            <person name="Pinto D."/>
            <person name="Vollmers J."/>
            <person name="Rivas-Marin E."/>
            <person name="Kohn T."/>
            <person name="Peeters S.H."/>
            <person name="Heuer A."/>
            <person name="Rast P."/>
            <person name="Oberbeckmann S."/>
            <person name="Bunk B."/>
            <person name="Jeske O."/>
            <person name="Meyerdierks A."/>
            <person name="Storesund J.E."/>
            <person name="Kallscheuer N."/>
            <person name="Luecker S."/>
            <person name="Lage O.M."/>
            <person name="Pohl T."/>
            <person name="Merkel B.J."/>
            <person name="Hornburger P."/>
            <person name="Mueller R.-W."/>
            <person name="Bruemmer F."/>
            <person name="Labrenz M."/>
            <person name="Spormann A.M."/>
            <person name="Op Den Camp H."/>
            <person name="Overmann J."/>
            <person name="Amann R."/>
            <person name="Jetten M.S.M."/>
            <person name="Mascher T."/>
            <person name="Medema M.H."/>
            <person name="Devos D.P."/>
            <person name="Kaster A.-K."/>
            <person name="Ovreas L."/>
            <person name="Rohde M."/>
            <person name="Galperin M.Y."/>
            <person name="Jogler C."/>
        </authorList>
    </citation>
    <scope>NUCLEOTIDE SEQUENCE [LARGE SCALE GENOMIC DNA]</scope>
    <source>
        <strain evidence="4 5">Mal64</strain>
    </source>
</reference>
<evidence type="ECO:0000256" key="1">
    <source>
        <dbReference type="ARBA" id="ARBA00022729"/>
    </source>
</evidence>
<dbReference type="InterPro" id="IPR018247">
    <property type="entry name" value="EF_Hand_1_Ca_BS"/>
</dbReference>
<dbReference type="NCBIfam" id="TIGR02601">
    <property type="entry name" value="autotrns_rpt"/>
    <property type="match status" value="2"/>
</dbReference>
<accession>A0A5C5ZHI2</accession>
<dbReference type="EMBL" id="SJPQ01000004">
    <property type="protein sequence ID" value="TWT86618.1"/>
    <property type="molecule type" value="Genomic_DNA"/>
</dbReference>
<dbReference type="Pfam" id="PF12951">
    <property type="entry name" value="PATR"/>
    <property type="match status" value="3"/>
</dbReference>